<keyword evidence="3" id="KW-0547">Nucleotide-binding</keyword>
<dbReference type="InterPro" id="IPR017871">
    <property type="entry name" value="ABC_transporter-like_CS"/>
</dbReference>
<comment type="subcellular location">
    <subcellularLocation>
        <location evidence="1">Cell membrane</location>
        <topology evidence="1">Multi-pass membrane protein</topology>
    </subcellularLocation>
</comment>
<evidence type="ECO:0000256" key="7">
    <source>
        <dbReference type="SAM" id="Phobius"/>
    </source>
</evidence>
<dbReference type="Proteomes" id="UP000267250">
    <property type="component" value="Chromosome"/>
</dbReference>
<dbReference type="Gene3D" id="3.40.50.300">
    <property type="entry name" value="P-loop containing nucleotide triphosphate hydrolases"/>
    <property type="match status" value="1"/>
</dbReference>
<dbReference type="GO" id="GO:0005886">
    <property type="term" value="C:plasma membrane"/>
    <property type="evidence" value="ECO:0007669"/>
    <property type="project" value="UniProtKB-SubCell"/>
</dbReference>
<keyword evidence="2 7" id="KW-0812">Transmembrane</keyword>
<evidence type="ECO:0000259" key="9">
    <source>
        <dbReference type="PROSITE" id="PS50929"/>
    </source>
</evidence>
<evidence type="ECO:0008006" key="12">
    <source>
        <dbReference type="Google" id="ProtNLM"/>
    </source>
</evidence>
<dbReference type="CDD" id="cd07346">
    <property type="entry name" value="ABC_6TM_exporters"/>
    <property type="match status" value="1"/>
</dbReference>
<keyword evidence="11" id="KW-1185">Reference proteome</keyword>
<dbReference type="KEGG" id="aft:BBF96_09945"/>
<dbReference type="InterPro" id="IPR003593">
    <property type="entry name" value="AAA+_ATPase"/>
</dbReference>
<dbReference type="PROSITE" id="PS50929">
    <property type="entry name" value="ABC_TM1F"/>
    <property type="match status" value="1"/>
</dbReference>
<dbReference type="InterPro" id="IPR003439">
    <property type="entry name" value="ABC_transporter-like_ATP-bd"/>
</dbReference>
<dbReference type="InterPro" id="IPR036640">
    <property type="entry name" value="ABC1_TM_sf"/>
</dbReference>
<dbReference type="FunFam" id="3.40.50.300:FF:000218">
    <property type="entry name" value="Multidrug ABC transporter ATP-binding protein"/>
    <property type="match status" value="1"/>
</dbReference>
<keyword evidence="4" id="KW-0067">ATP-binding</keyword>
<dbReference type="InterPro" id="IPR039421">
    <property type="entry name" value="Type_1_exporter"/>
</dbReference>
<dbReference type="SUPFAM" id="SSF90123">
    <property type="entry name" value="ABC transporter transmembrane region"/>
    <property type="match status" value="1"/>
</dbReference>
<dbReference type="EMBL" id="CP016379">
    <property type="protein sequence ID" value="AZR73678.1"/>
    <property type="molecule type" value="Genomic_DNA"/>
</dbReference>
<dbReference type="InterPro" id="IPR027417">
    <property type="entry name" value="P-loop_NTPase"/>
</dbReference>
<feature type="transmembrane region" description="Helical" evidence="7">
    <location>
        <begin position="63"/>
        <end position="82"/>
    </location>
</feature>
<keyword evidence="5 7" id="KW-1133">Transmembrane helix</keyword>
<evidence type="ECO:0000256" key="4">
    <source>
        <dbReference type="ARBA" id="ARBA00022840"/>
    </source>
</evidence>
<evidence type="ECO:0000256" key="1">
    <source>
        <dbReference type="ARBA" id="ARBA00004651"/>
    </source>
</evidence>
<dbReference type="PANTHER" id="PTHR43394:SF1">
    <property type="entry name" value="ATP-BINDING CASSETTE SUB-FAMILY B MEMBER 10, MITOCHONDRIAL"/>
    <property type="match status" value="1"/>
</dbReference>
<proteinExistence type="predicted"/>
<dbReference type="GO" id="GO:0015421">
    <property type="term" value="F:ABC-type oligopeptide transporter activity"/>
    <property type="evidence" value="ECO:0007669"/>
    <property type="project" value="TreeGrafter"/>
</dbReference>
<dbReference type="InterPro" id="IPR011527">
    <property type="entry name" value="ABC1_TM_dom"/>
</dbReference>
<accession>A0A3S9SZF9</accession>
<dbReference type="Pfam" id="PF00664">
    <property type="entry name" value="ABC_membrane"/>
    <property type="match status" value="1"/>
</dbReference>
<feature type="domain" description="ABC transmembrane type-1" evidence="9">
    <location>
        <begin position="31"/>
        <end position="312"/>
    </location>
</feature>
<dbReference type="PANTHER" id="PTHR43394">
    <property type="entry name" value="ATP-DEPENDENT PERMEASE MDL1, MITOCHONDRIAL"/>
    <property type="match status" value="1"/>
</dbReference>
<evidence type="ECO:0000256" key="3">
    <source>
        <dbReference type="ARBA" id="ARBA00022741"/>
    </source>
</evidence>
<keyword evidence="6 7" id="KW-0472">Membrane</keyword>
<evidence type="ECO:0000259" key="8">
    <source>
        <dbReference type="PROSITE" id="PS50893"/>
    </source>
</evidence>
<evidence type="ECO:0000313" key="11">
    <source>
        <dbReference type="Proteomes" id="UP000267250"/>
    </source>
</evidence>
<dbReference type="GO" id="GO:0016887">
    <property type="term" value="F:ATP hydrolysis activity"/>
    <property type="evidence" value="ECO:0007669"/>
    <property type="project" value="InterPro"/>
</dbReference>
<dbReference type="SMART" id="SM00382">
    <property type="entry name" value="AAA"/>
    <property type="match status" value="1"/>
</dbReference>
<evidence type="ECO:0000256" key="5">
    <source>
        <dbReference type="ARBA" id="ARBA00022989"/>
    </source>
</evidence>
<sequence>MELVSMERKKFSTFITFWRLIRIFGSSYKLVLIIVLTAILAGMEIIISYSLKKLLDSVLHLDYITYRGLILLLIGITILQMVGRFFRTRLAGDYAESGIARLRNILVEYLIHLPIGELEKRHSGDLISRMTNDLNQIREFSTQTMISIIYQPLIALGAFAFLLTLNWKLTLITSFGVPIIFKTSSKLSNPIARYTKELQEKLALVNKEAQDAINGMEIVRAYGLKQVLIKKYNQAVDLSIRSGIKVVKWRAILLAISLFTNFSPFLICFGFGGYWVIKGQMTAGGLIAFITLLNPLTFPISQLPTLLGELKGQMAAAGRVFEILDIEKEREVGKIYTIQKEKPVIVFKDVKFSYPDGKKVLDGVSFEIWPGEKVALVGFSGSGKSTIFKLILGFYEDFIGEIELFGHSIKDWNLKALRENISLVSQETYLFPGTIEDNISFGNEKADYEAIVAAAKAANAHDFITELKDGYMTDVGEFGDKLSGGQKQRISIARALLKRAPLLLLDEATSFLDSQSEYKVREALNNIMNAGITSFIISHRLSTIQKSDRILVLHRGRIVETGSHSELLEKNGIYKTLYLHQIIRGLELEEKEVVM</sequence>
<dbReference type="Gene3D" id="1.20.1560.10">
    <property type="entry name" value="ABC transporter type 1, transmembrane domain"/>
    <property type="match status" value="1"/>
</dbReference>
<gene>
    <name evidence="10" type="ORF">BBF96_09945</name>
</gene>
<dbReference type="PROSITE" id="PS00211">
    <property type="entry name" value="ABC_TRANSPORTER_1"/>
    <property type="match status" value="1"/>
</dbReference>
<feature type="transmembrane region" description="Helical" evidence="7">
    <location>
        <begin position="30"/>
        <end position="51"/>
    </location>
</feature>
<evidence type="ECO:0000256" key="6">
    <source>
        <dbReference type="ARBA" id="ARBA00023136"/>
    </source>
</evidence>
<evidence type="ECO:0000313" key="10">
    <source>
        <dbReference type="EMBL" id="AZR73678.1"/>
    </source>
</evidence>
<dbReference type="SUPFAM" id="SSF52540">
    <property type="entry name" value="P-loop containing nucleoside triphosphate hydrolases"/>
    <property type="match status" value="1"/>
</dbReference>
<evidence type="ECO:0000256" key="2">
    <source>
        <dbReference type="ARBA" id="ARBA00022692"/>
    </source>
</evidence>
<dbReference type="AlphaFoldDB" id="A0A3S9SZF9"/>
<feature type="transmembrane region" description="Helical" evidence="7">
    <location>
        <begin position="283"/>
        <end position="301"/>
    </location>
</feature>
<organism evidence="10 11">
    <name type="scientific">Anoxybacter fermentans</name>
    <dbReference type="NCBI Taxonomy" id="1323375"/>
    <lineage>
        <taxon>Bacteria</taxon>
        <taxon>Bacillati</taxon>
        <taxon>Bacillota</taxon>
        <taxon>Clostridia</taxon>
        <taxon>Halanaerobiales</taxon>
        <taxon>Anoxybacter</taxon>
    </lineage>
</organism>
<dbReference type="PROSITE" id="PS50893">
    <property type="entry name" value="ABC_TRANSPORTER_2"/>
    <property type="match status" value="1"/>
</dbReference>
<feature type="transmembrane region" description="Helical" evidence="7">
    <location>
        <begin position="251"/>
        <end position="277"/>
    </location>
</feature>
<name>A0A3S9SZF9_9FIRM</name>
<reference evidence="10 11" key="1">
    <citation type="submission" date="2016-07" db="EMBL/GenBank/DDBJ databases">
        <title>Genome and transcriptome analysis of iron-reducing fermentative bacteria Anoxybacter fermentans.</title>
        <authorList>
            <person name="Zeng X."/>
            <person name="Shao Z."/>
        </authorList>
    </citation>
    <scope>NUCLEOTIDE SEQUENCE [LARGE SCALE GENOMIC DNA]</scope>
    <source>
        <strain evidence="10 11">DY22613</strain>
    </source>
</reference>
<protein>
    <recommendedName>
        <fullName evidence="12">ABC transporter ATP-binding protein</fullName>
    </recommendedName>
</protein>
<dbReference type="GO" id="GO:0005524">
    <property type="term" value="F:ATP binding"/>
    <property type="evidence" value="ECO:0007669"/>
    <property type="project" value="UniProtKB-KW"/>
</dbReference>
<feature type="domain" description="ABC transporter" evidence="8">
    <location>
        <begin position="345"/>
        <end position="580"/>
    </location>
</feature>
<dbReference type="Pfam" id="PF00005">
    <property type="entry name" value="ABC_tran"/>
    <property type="match status" value="1"/>
</dbReference>